<protein>
    <submittedName>
        <fullName evidence="2">Uncharacterized protein</fullName>
    </submittedName>
</protein>
<keyword evidence="1" id="KW-1133">Transmembrane helix</keyword>
<organism evidence="2">
    <name type="scientific">Manihot esculenta</name>
    <name type="common">Cassava</name>
    <name type="synonym">Jatropha manihot</name>
    <dbReference type="NCBI Taxonomy" id="3983"/>
    <lineage>
        <taxon>Eukaryota</taxon>
        <taxon>Viridiplantae</taxon>
        <taxon>Streptophyta</taxon>
        <taxon>Embryophyta</taxon>
        <taxon>Tracheophyta</taxon>
        <taxon>Spermatophyta</taxon>
        <taxon>Magnoliopsida</taxon>
        <taxon>eudicotyledons</taxon>
        <taxon>Gunneridae</taxon>
        <taxon>Pentapetalae</taxon>
        <taxon>rosids</taxon>
        <taxon>fabids</taxon>
        <taxon>Malpighiales</taxon>
        <taxon>Euphorbiaceae</taxon>
        <taxon>Crotonoideae</taxon>
        <taxon>Manihoteae</taxon>
        <taxon>Manihot</taxon>
    </lineage>
</organism>
<evidence type="ECO:0000313" key="2">
    <source>
        <dbReference type="EMBL" id="OAY39967.1"/>
    </source>
</evidence>
<keyword evidence="1" id="KW-0472">Membrane</keyword>
<proteinExistence type="predicted"/>
<dbReference type="EMBL" id="CM004396">
    <property type="protein sequence ID" value="OAY39967.1"/>
    <property type="molecule type" value="Genomic_DNA"/>
</dbReference>
<accession>A0A2C9V632</accession>
<evidence type="ECO:0000256" key="1">
    <source>
        <dbReference type="SAM" id="Phobius"/>
    </source>
</evidence>
<gene>
    <name evidence="2" type="ORF">MANES_10G138400</name>
</gene>
<name>A0A2C9V632_MANES</name>
<reference evidence="2" key="1">
    <citation type="submission" date="2016-02" db="EMBL/GenBank/DDBJ databases">
        <title>WGS assembly of Manihot esculenta.</title>
        <authorList>
            <person name="Bredeson J.V."/>
            <person name="Prochnik S.E."/>
            <person name="Lyons J.B."/>
            <person name="Schmutz J."/>
            <person name="Grimwood J."/>
            <person name="Vrebalov J."/>
            <person name="Bart R.S."/>
            <person name="Amuge T."/>
            <person name="Ferguson M.E."/>
            <person name="Green R."/>
            <person name="Putnam N."/>
            <person name="Stites J."/>
            <person name="Rounsley S."/>
            <person name="Rokhsar D.S."/>
        </authorList>
    </citation>
    <scope>NUCLEOTIDE SEQUENCE [LARGE SCALE GENOMIC DNA]</scope>
    <source>
        <tissue evidence="2">Leaf</tissue>
    </source>
</reference>
<dbReference type="AlphaFoldDB" id="A0A2C9V632"/>
<sequence length="41" mass="4926">MVAFDLEWFGFWLSWLLSRMHFAIVIVLVIFVYLLIVPVLQ</sequence>
<keyword evidence="1" id="KW-0812">Transmembrane</keyword>
<feature type="transmembrane region" description="Helical" evidence="1">
    <location>
        <begin position="20"/>
        <end position="40"/>
    </location>
</feature>